<dbReference type="Proteomes" id="UP001501126">
    <property type="component" value="Unassembled WGS sequence"/>
</dbReference>
<comment type="caution">
    <text evidence="3">The sequence shown here is derived from an EMBL/GenBank/DDBJ whole genome shotgun (WGS) entry which is preliminary data.</text>
</comment>
<dbReference type="SUPFAM" id="SSF53448">
    <property type="entry name" value="Nucleotide-diphospho-sugar transferases"/>
    <property type="match status" value="1"/>
</dbReference>
<evidence type="ECO:0000259" key="2">
    <source>
        <dbReference type="Pfam" id="PF00535"/>
    </source>
</evidence>
<dbReference type="EMBL" id="BAAAFH010000003">
    <property type="protein sequence ID" value="GAA0874473.1"/>
    <property type="molecule type" value="Genomic_DNA"/>
</dbReference>
<feature type="transmembrane region" description="Helical" evidence="1">
    <location>
        <begin position="236"/>
        <end position="258"/>
    </location>
</feature>
<dbReference type="Pfam" id="PF00535">
    <property type="entry name" value="Glycos_transf_2"/>
    <property type="match status" value="1"/>
</dbReference>
<protein>
    <recommendedName>
        <fullName evidence="2">Glycosyltransferase 2-like domain-containing protein</fullName>
    </recommendedName>
</protein>
<feature type="transmembrane region" description="Helical" evidence="1">
    <location>
        <begin position="270"/>
        <end position="295"/>
    </location>
</feature>
<keyword evidence="1" id="KW-1133">Transmembrane helix</keyword>
<gene>
    <name evidence="3" type="ORF">GCM10009118_08810</name>
</gene>
<dbReference type="PANTHER" id="PTHR22916:SF71">
    <property type="entry name" value="GLYCOSYL TRANSFERASE"/>
    <property type="match status" value="1"/>
</dbReference>
<keyword evidence="1" id="KW-0812">Transmembrane</keyword>
<accession>A0ABP3Y166</accession>
<evidence type="ECO:0000256" key="1">
    <source>
        <dbReference type="SAM" id="Phobius"/>
    </source>
</evidence>
<reference evidence="4" key="1">
    <citation type="journal article" date="2019" name="Int. J. Syst. Evol. Microbiol.">
        <title>The Global Catalogue of Microorganisms (GCM) 10K type strain sequencing project: providing services to taxonomists for standard genome sequencing and annotation.</title>
        <authorList>
            <consortium name="The Broad Institute Genomics Platform"/>
            <consortium name="The Broad Institute Genome Sequencing Center for Infectious Disease"/>
            <person name="Wu L."/>
            <person name="Ma J."/>
        </authorList>
    </citation>
    <scope>NUCLEOTIDE SEQUENCE [LARGE SCALE GENOMIC DNA]</scope>
    <source>
        <strain evidence="4">JCM 16083</strain>
    </source>
</reference>
<feature type="domain" description="Glycosyltransferase 2-like" evidence="2">
    <location>
        <begin position="2"/>
        <end position="92"/>
    </location>
</feature>
<sequence length="300" mass="33778">MDNVEILVVDGASNDRTPDIVKAFAEKYTNVRLISNSKKIVPVAMNLGIKNALGSIIVRLDAHAEYPQNYISTLVEWKQKLNATNIGCPIKTKVIHKTAKSTAIITVLSSKFGVGNGLFRTGVSEPVEVDTVPFGCFDREFVLKIGGYNEKLIRNQDIELNNRIIKNGGKIILIPYTSCTYYAREKWTSIAKNNYENGKWNLRTVYITNDFASLSLRHFIPLLFLLSIILPSLASLLYTPLLLLSGVSVGMYLLLYSFITLRTQKQGTNFFYVLWTFLVLHLSYGLGSLIGLFYFKDLQK</sequence>
<feature type="transmembrane region" description="Helical" evidence="1">
    <location>
        <begin position="211"/>
        <end position="230"/>
    </location>
</feature>
<organism evidence="3 4">
    <name type="scientific">Wandonia haliotis</name>
    <dbReference type="NCBI Taxonomy" id="574963"/>
    <lineage>
        <taxon>Bacteria</taxon>
        <taxon>Pseudomonadati</taxon>
        <taxon>Bacteroidota</taxon>
        <taxon>Flavobacteriia</taxon>
        <taxon>Flavobacteriales</taxon>
        <taxon>Crocinitomicaceae</taxon>
        <taxon>Wandonia</taxon>
    </lineage>
</organism>
<dbReference type="InterPro" id="IPR001173">
    <property type="entry name" value="Glyco_trans_2-like"/>
</dbReference>
<name>A0ABP3Y166_9FLAO</name>
<keyword evidence="1" id="KW-0472">Membrane</keyword>
<dbReference type="Gene3D" id="3.90.550.10">
    <property type="entry name" value="Spore Coat Polysaccharide Biosynthesis Protein SpsA, Chain A"/>
    <property type="match status" value="1"/>
</dbReference>
<dbReference type="PANTHER" id="PTHR22916">
    <property type="entry name" value="GLYCOSYLTRANSFERASE"/>
    <property type="match status" value="1"/>
</dbReference>
<dbReference type="CDD" id="cd02525">
    <property type="entry name" value="Succinoglycan_BP_ExoA"/>
    <property type="match status" value="1"/>
</dbReference>
<dbReference type="InterPro" id="IPR029044">
    <property type="entry name" value="Nucleotide-diphossugar_trans"/>
</dbReference>
<proteinExistence type="predicted"/>
<keyword evidence="4" id="KW-1185">Reference proteome</keyword>
<evidence type="ECO:0000313" key="3">
    <source>
        <dbReference type="EMBL" id="GAA0874473.1"/>
    </source>
</evidence>
<evidence type="ECO:0000313" key="4">
    <source>
        <dbReference type="Proteomes" id="UP001501126"/>
    </source>
</evidence>